<dbReference type="STRING" id="1188239.MOVI_1750"/>
<dbReference type="AlphaFoldDB" id="A0A014M2Y2"/>
<dbReference type="PANTHER" id="PTHR30399:SF1">
    <property type="entry name" value="UTP PYROPHOSPHATASE"/>
    <property type="match status" value="1"/>
</dbReference>
<dbReference type="Pfam" id="PF01863">
    <property type="entry name" value="YgjP-like"/>
    <property type="match status" value="1"/>
</dbReference>
<dbReference type="Proteomes" id="UP000020977">
    <property type="component" value="Unassembled WGS sequence"/>
</dbReference>
<proteinExistence type="predicted"/>
<dbReference type="InterPro" id="IPR002725">
    <property type="entry name" value="YgjP-like_metallopeptidase"/>
</dbReference>
<sequence length="231" mass="27784">MNSNKKAKFRELKIDLNGQKYPIFVEFKPKSSRLIVKLVDDYILVQTGLVLSDEVLIRSVRNSKYFNKIINILPLRQVLHFSESFFYLFGKKNYFSIIKTKNKLYLQSQFAIFSLGRPKNIEAKIEKLLMKHFEDYLIQRTNFWTKTLEVPDYIVKLSRKNTSWGTNYYRQKIHYSKYLFAFSKEIIDYVIVHEVVHHFFRNHGKLFWEKIGKIIPNYTDLVKKLTNYELN</sequence>
<name>A0A014M2Y2_9BACT</name>
<evidence type="ECO:0000313" key="2">
    <source>
        <dbReference type="EMBL" id="EXU61303.1"/>
    </source>
</evidence>
<evidence type="ECO:0000259" key="1">
    <source>
        <dbReference type="Pfam" id="PF01863"/>
    </source>
</evidence>
<dbReference type="RefSeq" id="WP_044284030.1">
    <property type="nucleotide sequence ID" value="NZ_JFAD01000012.1"/>
</dbReference>
<organism evidence="2 3">
    <name type="scientific">Mesomycoplasma ovipneumoniae 14811</name>
    <dbReference type="NCBI Taxonomy" id="1188239"/>
    <lineage>
        <taxon>Bacteria</taxon>
        <taxon>Bacillati</taxon>
        <taxon>Mycoplasmatota</taxon>
        <taxon>Mycoplasmoidales</taxon>
        <taxon>Metamycoplasmataceae</taxon>
        <taxon>Mesomycoplasma</taxon>
    </lineage>
</organism>
<dbReference type="InterPro" id="IPR053136">
    <property type="entry name" value="UTP_pyrophosphatase-like"/>
</dbReference>
<gene>
    <name evidence="2" type="ORF">MOVI_1750</name>
</gene>
<evidence type="ECO:0000313" key="3">
    <source>
        <dbReference type="Proteomes" id="UP000020977"/>
    </source>
</evidence>
<feature type="domain" description="YgjP-like metallopeptidase" evidence="1">
    <location>
        <begin position="83"/>
        <end position="227"/>
    </location>
</feature>
<dbReference type="CDD" id="cd07344">
    <property type="entry name" value="M48_yhfN_like"/>
    <property type="match status" value="1"/>
</dbReference>
<dbReference type="Gene3D" id="3.30.2010.10">
    <property type="entry name" value="Metalloproteases ('zincins'), catalytic domain"/>
    <property type="match status" value="1"/>
</dbReference>
<comment type="caution">
    <text evidence="2">The sequence shown here is derived from an EMBL/GenBank/DDBJ whole genome shotgun (WGS) entry which is preliminary data.</text>
</comment>
<protein>
    <recommendedName>
        <fullName evidence="1">YgjP-like metallopeptidase domain-containing protein</fullName>
    </recommendedName>
</protein>
<dbReference type="PANTHER" id="PTHR30399">
    <property type="entry name" value="UNCHARACTERIZED PROTEIN YGJP"/>
    <property type="match status" value="1"/>
</dbReference>
<reference evidence="2 3" key="1">
    <citation type="submission" date="2014-03" db="EMBL/GenBank/DDBJ databases">
        <title>Genome sequence of Mycoplasma ovipneumoniae strain 14811.</title>
        <authorList>
            <person name="Sirand-Pugnet P."/>
            <person name="Breton M."/>
            <person name="Dordet-Frisoni E."/>
            <person name="Baranowski E."/>
            <person name="Barre A."/>
            <person name="Couture C."/>
            <person name="Dupuy V."/>
            <person name="Gaurivaud P."/>
            <person name="Jacob D."/>
            <person name="Lemaitre C."/>
            <person name="Manso-Silvan L."/>
            <person name="Nikolski M."/>
            <person name="Nouvel L.-X."/>
            <person name="Poumarat F."/>
            <person name="Tardy F."/>
            <person name="Thebault P."/>
            <person name="Theil S."/>
            <person name="Citti C."/>
            <person name="Thiaucourt F."/>
            <person name="Blanchard A."/>
        </authorList>
    </citation>
    <scope>NUCLEOTIDE SEQUENCE [LARGE SCALE GENOMIC DNA]</scope>
    <source>
        <strain evidence="2 3">14811</strain>
    </source>
</reference>
<dbReference type="EMBL" id="JFAD01000012">
    <property type="protein sequence ID" value="EXU61303.1"/>
    <property type="molecule type" value="Genomic_DNA"/>
</dbReference>
<dbReference type="eggNOG" id="COG1451">
    <property type="taxonomic scope" value="Bacteria"/>
</dbReference>
<accession>A0A014M2Y2</accession>